<feature type="transmembrane region" description="Helical" evidence="2">
    <location>
        <begin position="518"/>
        <end position="540"/>
    </location>
</feature>
<feature type="transmembrane region" description="Helical" evidence="2">
    <location>
        <begin position="451"/>
        <end position="476"/>
    </location>
</feature>
<feature type="transmembrane region" description="Helical" evidence="2">
    <location>
        <begin position="285"/>
        <end position="304"/>
    </location>
</feature>
<dbReference type="OrthoDB" id="420674at2759"/>
<keyword evidence="2" id="KW-1133">Transmembrane helix</keyword>
<name>A0A1Q9ECT6_SYMMI</name>
<evidence type="ECO:0000313" key="4">
    <source>
        <dbReference type="Proteomes" id="UP000186817"/>
    </source>
</evidence>
<comment type="caution">
    <text evidence="3">The sequence shown here is derived from an EMBL/GenBank/DDBJ whole genome shotgun (WGS) entry which is preliminary data.</text>
</comment>
<evidence type="ECO:0000256" key="2">
    <source>
        <dbReference type="SAM" id="Phobius"/>
    </source>
</evidence>
<feature type="region of interest" description="Disordered" evidence="1">
    <location>
        <begin position="611"/>
        <end position="631"/>
    </location>
</feature>
<feature type="transmembrane region" description="Helical" evidence="2">
    <location>
        <begin position="387"/>
        <end position="407"/>
    </location>
</feature>
<evidence type="ECO:0000256" key="1">
    <source>
        <dbReference type="SAM" id="MobiDB-lite"/>
    </source>
</evidence>
<keyword evidence="2" id="KW-0472">Membrane</keyword>
<feature type="region of interest" description="Disordered" evidence="1">
    <location>
        <begin position="1"/>
        <end position="23"/>
    </location>
</feature>
<feature type="transmembrane region" description="Helical" evidence="2">
    <location>
        <begin position="488"/>
        <end position="511"/>
    </location>
</feature>
<evidence type="ECO:0000313" key="3">
    <source>
        <dbReference type="EMBL" id="OLQ05250.1"/>
    </source>
</evidence>
<feature type="transmembrane region" description="Helical" evidence="2">
    <location>
        <begin position="419"/>
        <end position="439"/>
    </location>
</feature>
<proteinExistence type="predicted"/>
<feature type="compositionally biased region" description="Basic and acidic residues" evidence="1">
    <location>
        <begin position="613"/>
        <end position="629"/>
    </location>
</feature>
<organism evidence="3 4">
    <name type="scientific">Symbiodinium microadriaticum</name>
    <name type="common">Dinoflagellate</name>
    <name type="synonym">Zooxanthella microadriatica</name>
    <dbReference type="NCBI Taxonomy" id="2951"/>
    <lineage>
        <taxon>Eukaryota</taxon>
        <taxon>Sar</taxon>
        <taxon>Alveolata</taxon>
        <taxon>Dinophyceae</taxon>
        <taxon>Suessiales</taxon>
        <taxon>Symbiodiniaceae</taxon>
        <taxon>Symbiodinium</taxon>
    </lineage>
</organism>
<feature type="region of interest" description="Disordered" evidence="1">
    <location>
        <begin position="755"/>
        <end position="807"/>
    </location>
</feature>
<accession>A0A1Q9ECT6</accession>
<feature type="transmembrane region" description="Helical" evidence="2">
    <location>
        <begin position="243"/>
        <end position="265"/>
    </location>
</feature>
<dbReference type="Proteomes" id="UP000186817">
    <property type="component" value="Unassembled WGS sequence"/>
</dbReference>
<protein>
    <submittedName>
        <fullName evidence="3">Uncharacterized protein</fullName>
    </submittedName>
</protein>
<feature type="transmembrane region" description="Helical" evidence="2">
    <location>
        <begin position="121"/>
        <end position="145"/>
    </location>
</feature>
<reference evidence="3 4" key="1">
    <citation type="submission" date="2016-02" db="EMBL/GenBank/DDBJ databases">
        <title>Genome analysis of coral dinoflagellate symbionts highlights evolutionary adaptations to a symbiotic lifestyle.</title>
        <authorList>
            <person name="Aranda M."/>
            <person name="Li Y."/>
            <person name="Liew Y.J."/>
            <person name="Baumgarten S."/>
            <person name="Simakov O."/>
            <person name="Wilson M."/>
            <person name="Piel J."/>
            <person name="Ashoor H."/>
            <person name="Bougouffa S."/>
            <person name="Bajic V.B."/>
            <person name="Ryu T."/>
            <person name="Ravasi T."/>
            <person name="Bayer T."/>
            <person name="Micklem G."/>
            <person name="Kim H."/>
            <person name="Bhak J."/>
            <person name="Lajeunesse T.C."/>
            <person name="Voolstra C.R."/>
        </authorList>
    </citation>
    <scope>NUCLEOTIDE SEQUENCE [LARGE SCALE GENOMIC DNA]</scope>
    <source>
        <strain evidence="3 4">CCMP2467</strain>
    </source>
</reference>
<feature type="compositionally biased region" description="Gly residues" evidence="1">
    <location>
        <begin position="771"/>
        <end position="780"/>
    </location>
</feature>
<sequence length="874" mass="96066">MAQSVEEVPGNPEASFPEVELGIQDRIPSEVSESPEKDVDEDKTGQLVQLYVAFVNQMVATRPEILRGVRVWQLLRYLPSAWLRDDLDSLHSFSQQTTQFDQFWSHSWQGQRWSKYINMLYLHNCLPASIAGSLSAGVACGLVSAGLLGARQRWCLLFGLLAFCITLLLWRPRKLVFLDVACIHQTDEGRKGEAIMSMGAFLKQSSSMLVLWDPTWVTRLWCVFEIAAFLHSRSPGSKADLQIVPPLLGPTLLGFETLFCMAGIVYDYIESSLATSQDGILVGELHLMLIGILVLFLGLATHLLRGYARSVEMLQDQLRGFKVENTSSACCSNCKKGEAALCDRAVILECIAAWYESLDSFELHVQSDVQMAVIDQLAYRAISYQRALVLFTPYVWLRLGYAASHASDPVRQLVDLAQTFTYFLAIYPVMAKLCFRLCYSLRARCCRLYIDFFLSMAAVIGSFLFYVACYAIQLYVFRQSDHRHSQNIIIMIIMEVAAVTAIIIIIIIVIIIIIIIIVIIIIIIISIIMIISIVIVNLILDQPAQERSGEFARKDAISPEFDPLIPPDSEFEVRVNDHAGRYMVSRVPLALGSWFLVEAMDMRSNQGWGWGGKAEDKLQTEDPKPEDPKPGWVDWAAVAEKAKATGMSMKDAAVGMGVYAKETAEDWDIPWNDIAEQAKQYGDTVKDAASKVEWEKWAAQAKQYGDTVKDAASKVEWEKWAAQAKQYGDNVKDAASKVEWDKWAAKASEWGDYAAGLGGGLDGPEQPQPEGGRGNPGGSGHADTFPTQAKPSQNANPGFPGFGGGKQGNAAGFGMDMNAGTDFGGNPNPAFGGGAGGFGFPDTQGDASAGGMLPGFDMGNVQDCMVLQCLSGSV</sequence>
<feature type="transmembrane region" description="Helical" evidence="2">
    <location>
        <begin position="151"/>
        <end position="170"/>
    </location>
</feature>
<dbReference type="AlphaFoldDB" id="A0A1Q9ECT6"/>
<keyword evidence="2" id="KW-0812">Transmembrane</keyword>
<dbReference type="EMBL" id="LSRX01000190">
    <property type="protein sequence ID" value="OLQ05250.1"/>
    <property type="molecule type" value="Genomic_DNA"/>
</dbReference>
<gene>
    <name evidence="3" type="ORF">AK812_SmicGene11592</name>
</gene>
<keyword evidence="4" id="KW-1185">Reference proteome</keyword>